<evidence type="ECO:0000259" key="9">
    <source>
        <dbReference type="Pfam" id="PF00326"/>
    </source>
</evidence>
<dbReference type="Pfam" id="PF02897">
    <property type="entry name" value="Peptidase_S9_N"/>
    <property type="match status" value="1"/>
</dbReference>
<keyword evidence="12" id="KW-1185">Reference proteome</keyword>
<dbReference type="Gene3D" id="3.40.50.1820">
    <property type="entry name" value="alpha/beta hydrolase"/>
    <property type="match status" value="1"/>
</dbReference>
<comment type="catalytic activity">
    <reaction evidence="1">
        <text>Hydrolysis of Pro-|-Xaa &gt;&gt; Ala-|-Xaa in oligopeptides.</text>
        <dbReference type="EC" id="3.4.21.26"/>
    </reaction>
</comment>
<dbReference type="EMBL" id="LT838813">
    <property type="protein sequence ID" value="SMD41802.1"/>
    <property type="molecule type" value="Genomic_DNA"/>
</dbReference>
<dbReference type="Proteomes" id="UP000192333">
    <property type="component" value="Chromosome I"/>
</dbReference>
<evidence type="ECO:0000256" key="3">
    <source>
        <dbReference type="ARBA" id="ARBA00011897"/>
    </source>
</evidence>
<dbReference type="PROSITE" id="PS00708">
    <property type="entry name" value="PRO_ENDOPEP_SER"/>
    <property type="match status" value="1"/>
</dbReference>
<reference evidence="12" key="1">
    <citation type="submission" date="2017-04" db="EMBL/GenBank/DDBJ databases">
        <authorList>
            <person name="Varghese N."/>
            <person name="Submissions S."/>
        </authorList>
    </citation>
    <scope>NUCLEOTIDE SEQUENCE [LARGE SCALE GENOMIC DNA]</scope>
    <source>
        <strain evidence="12">DSM 16537</strain>
    </source>
</reference>
<dbReference type="PRINTS" id="PR00862">
    <property type="entry name" value="PROLIGOPTASE"/>
</dbReference>
<comment type="function">
    <text evidence="7">Cleaves peptide bonds on the C-terminal side of prolyl residues within peptides that are up to approximately 30 amino acids long. Has an absolute requirement for an X-Pro bond in the trans configuration immediately preceding the Pro-Y scissible bond.</text>
</comment>
<sequence>MKTYKILAMAIGSSLVLSCQQEQKFPTIEVEYPDNTKIDHIDTYWGETVSDPYRWMEDDYAEETKAWVTAQNEVTFGYLEQIPFREAIRKRLEEVWNYEKLSAPTTYGDYHYYYKNDGLQNQSILYRKSGPDGEEELFLDPNKLSADGTTSLGGSAFTKGGELFAYAVSVAGSDWRDIYVMDPNSKELLDDKIEDAKFTGIAWKGTEGFYYSTYDKPDGSKLSALTNNHKLYFHKLGTKQSEDVLVFGDDANPRRYVGALVTEDGKYLVISAANSTTGNELYIQDLTKIFSPVIPMVSDMENTHYVVDHQDGELFIFTNLNAPNNKLVKTRIDALAPQHWKDVIPETENVMDISKGNGKFFATYLKDAVTEVHQYDYTGKQERIVELPGIGTAGGFSAKKEESELYYTFTSYITPGTIYRYDIATGKSEMYNKPQVKFDPELFESKQVFYTSKDGTKIPMIITHKKGLNLNGKNPTILFGYGGFGVSLTPAFSISATVWLENGGVYAVPNIRGGGEYGENWHLAGTKMKKQNVFDDFIAAGEYLIQEGYTSSDFLALRGGSNGGLLVGAVMTQRPDLAKVAFPAVGVLDMLRYHQFTAGAGWAYDYGTADDSEEMYRYLKGYSPLHNLKPAAYPATLVTTADHDDRVVPAHSFKFAATLQDAQQGDNPVLIRIETNAGHGAGKPTAMQISEIADIYAFGLYNMGIEFPRK</sequence>
<dbReference type="GO" id="GO:0004252">
    <property type="term" value="F:serine-type endopeptidase activity"/>
    <property type="evidence" value="ECO:0007669"/>
    <property type="project" value="UniProtKB-EC"/>
</dbReference>
<dbReference type="GO" id="GO:0070012">
    <property type="term" value="F:oligopeptidase activity"/>
    <property type="evidence" value="ECO:0007669"/>
    <property type="project" value="TreeGrafter"/>
</dbReference>
<dbReference type="FunFam" id="3.40.50.1820:FF:000005">
    <property type="entry name" value="Prolyl endopeptidase"/>
    <property type="match status" value="1"/>
</dbReference>
<organism evidence="11 12">
    <name type="scientific">Aquiflexum balticum DSM 16537</name>
    <dbReference type="NCBI Taxonomy" id="758820"/>
    <lineage>
        <taxon>Bacteria</taxon>
        <taxon>Pseudomonadati</taxon>
        <taxon>Bacteroidota</taxon>
        <taxon>Cytophagia</taxon>
        <taxon>Cytophagales</taxon>
        <taxon>Cyclobacteriaceae</taxon>
        <taxon>Aquiflexum</taxon>
    </lineage>
</organism>
<proteinExistence type="inferred from homology"/>
<evidence type="ECO:0000256" key="1">
    <source>
        <dbReference type="ARBA" id="ARBA00001070"/>
    </source>
</evidence>
<dbReference type="RefSeq" id="WP_084118659.1">
    <property type="nucleotide sequence ID" value="NZ_LT838813.1"/>
</dbReference>
<dbReference type="STRING" id="758820.SAMN00777080_0333"/>
<dbReference type="EC" id="3.4.21.26" evidence="3"/>
<dbReference type="InterPro" id="IPR051167">
    <property type="entry name" value="Prolyl_oligopep/macrocyclase"/>
</dbReference>
<evidence type="ECO:0000259" key="10">
    <source>
        <dbReference type="Pfam" id="PF02897"/>
    </source>
</evidence>
<accession>A0A1W2GZH8</accession>
<dbReference type="GO" id="GO:0005829">
    <property type="term" value="C:cytosol"/>
    <property type="evidence" value="ECO:0007669"/>
    <property type="project" value="TreeGrafter"/>
</dbReference>
<feature type="domain" description="Peptidase S9A N-terminal" evidence="10">
    <location>
        <begin position="33"/>
        <end position="433"/>
    </location>
</feature>
<protein>
    <recommendedName>
        <fullName evidence="3">prolyl oligopeptidase</fullName>
        <ecNumber evidence="3">3.4.21.26</ecNumber>
    </recommendedName>
    <alternativeName>
        <fullName evidence="8">Proline-specific endopeptidase</fullName>
    </alternativeName>
</protein>
<dbReference type="SUPFAM" id="SSF50993">
    <property type="entry name" value="Peptidase/esterase 'gauge' domain"/>
    <property type="match status" value="1"/>
</dbReference>
<evidence type="ECO:0000313" key="11">
    <source>
        <dbReference type="EMBL" id="SMD41802.1"/>
    </source>
</evidence>
<dbReference type="Gene3D" id="2.130.10.120">
    <property type="entry name" value="Prolyl oligopeptidase, N-terminal domain"/>
    <property type="match status" value="1"/>
</dbReference>
<dbReference type="PROSITE" id="PS51257">
    <property type="entry name" value="PROKAR_LIPOPROTEIN"/>
    <property type="match status" value="1"/>
</dbReference>
<evidence type="ECO:0000256" key="6">
    <source>
        <dbReference type="ARBA" id="ARBA00022825"/>
    </source>
</evidence>
<keyword evidence="5" id="KW-0378">Hydrolase</keyword>
<dbReference type="InterPro" id="IPR002471">
    <property type="entry name" value="Pept_S9_AS"/>
</dbReference>
<evidence type="ECO:0000256" key="2">
    <source>
        <dbReference type="ARBA" id="ARBA00005228"/>
    </source>
</evidence>
<evidence type="ECO:0000256" key="8">
    <source>
        <dbReference type="ARBA" id="ARBA00081187"/>
    </source>
</evidence>
<feature type="domain" description="Peptidase S9 prolyl oligopeptidase catalytic" evidence="9">
    <location>
        <begin position="491"/>
        <end position="703"/>
    </location>
</feature>
<dbReference type="PANTHER" id="PTHR42881">
    <property type="entry name" value="PROLYL ENDOPEPTIDASE"/>
    <property type="match status" value="1"/>
</dbReference>
<dbReference type="AlphaFoldDB" id="A0A1W2GZH8"/>
<dbReference type="InterPro" id="IPR029058">
    <property type="entry name" value="AB_hydrolase_fold"/>
</dbReference>
<evidence type="ECO:0000256" key="4">
    <source>
        <dbReference type="ARBA" id="ARBA00022670"/>
    </source>
</evidence>
<evidence type="ECO:0000313" key="12">
    <source>
        <dbReference type="Proteomes" id="UP000192333"/>
    </source>
</evidence>
<name>A0A1W2GZH8_9BACT</name>
<evidence type="ECO:0000256" key="7">
    <source>
        <dbReference type="ARBA" id="ARBA00060121"/>
    </source>
</evidence>
<dbReference type="SUPFAM" id="SSF53474">
    <property type="entry name" value="alpha/beta-Hydrolases"/>
    <property type="match status" value="1"/>
</dbReference>
<dbReference type="Pfam" id="PF00326">
    <property type="entry name" value="Peptidase_S9"/>
    <property type="match status" value="1"/>
</dbReference>
<dbReference type="GO" id="GO:0006508">
    <property type="term" value="P:proteolysis"/>
    <property type="evidence" value="ECO:0007669"/>
    <property type="project" value="UniProtKB-KW"/>
</dbReference>
<keyword evidence="6" id="KW-0720">Serine protease</keyword>
<keyword evidence="4" id="KW-0645">Protease</keyword>
<dbReference type="InterPro" id="IPR002470">
    <property type="entry name" value="Peptidase_S9A"/>
</dbReference>
<gene>
    <name evidence="11" type="ORF">SAMN00777080_0333</name>
</gene>
<dbReference type="OrthoDB" id="9801421at2"/>
<dbReference type="InterPro" id="IPR001375">
    <property type="entry name" value="Peptidase_S9_cat"/>
</dbReference>
<dbReference type="PANTHER" id="PTHR42881:SF2">
    <property type="entry name" value="PROLYL ENDOPEPTIDASE"/>
    <property type="match status" value="1"/>
</dbReference>
<evidence type="ECO:0000256" key="5">
    <source>
        <dbReference type="ARBA" id="ARBA00022801"/>
    </source>
</evidence>
<comment type="similarity">
    <text evidence="2">Belongs to the peptidase S9A family.</text>
</comment>
<dbReference type="InterPro" id="IPR023302">
    <property type="entry name" value="Pept_S9A_N"/>
</dbReference>